<name>A0A2J6PFH9_9HELO</name>
<gene>
    <name evidence="1" type="ORF">NA56DRAFT_586617</name>
</gene>
<evidence type="ECO:0000313" key="1">
    <source>
        <dbReference type="EMBL" id="PMD12777.1"/>
    </source>
</evidence>
<sequence>IPPRYGPDLKPELRARISELRSIQWSYKRIHAKHPEVSLLAIIKTCQREVTRNNSSLTTPRTGVSRKLSLTDRDYIYDIISFRDPYIKNRDLLHEVNNKVKIRII</sequence>
<protein>
    <submittedName>
        <fullName evidence="1">Uncharacterized protein</fullName>
    </submittedName>
</protein>
<organism evidence="1 2">
    <name type="scientific">Hyaloscypha hepaticicola</name>
    <dbReference type="NCBI Taxonomy" id="2082293"/>
    <lineage>
        <taxon>Eukaryota</taxon>
        <taxon>Fungi</taxon>
        <taxon>Dikarya</taxon>
        <taxon>Ascomycota</taxon>
        <taxon>Pezizomycotina</taxon>
        <taxon>Leotiomycetes</taxon>
        <taxon>Helotiales</taxon>
        <taxon>Hyaloscyphaceae</taxon>
        <taxon>Hyaloscypha</taxon>
    </lineage>
</organism>
<dbReference type="OrthoDB" id="5151590at2759"/>
<keyword evidence="2" id="KW-1185">Reference proteome</keyword>
<feature type="non-terminal residue" evidence="1">
    <location>
        <position position="1"/>
    </location>
</feature>
<dbReference type="EMBL" id="KZ613542">
    <property type="protein sequence ID" value="PMD12777.1"/>
    <property type="molecule type" value="Genomic_DNA"/>
</dbReference>
<evidence type="ECO:0000313" key="2">
    <source>
        <dbReference type="Proteomes" id="UP000235672"/>
    </source>
</evidence>
<accession>A0A2J6PFH9</accession>
<dbReference type="Proteomes" id="UP000235672">
    <property type="component" value="Unassembled WGS sequence"/>
</dbReference>
<reference evidence="1 2" key="1">
    <citation type="submission" date="2016-05" db="EMBL/GenBank/DDBJ databases">
        <title>A degradative enzymes factory behind the ericoid mycorrhizal symbiosis.</title>
        <authorList>
            <consortium name="DOE Joint Genome Institute"/>
            <person name="Martino E."/>
            <person name="Morin E."/>
            <person name="Grelet G."/>
            <person name="Kuo A."/>
            <person name="Kohler A."/>
            <person name="Daghino S."/>
            <person name="Barry K."/>
            <person name="Choi C."/>
            <person name="Cichocki N."/>
            <person name="Clum A."/>
            <person name="Copeland A."/>
            <person name="Hainaut M."/>
            <person name="Haridas S."/>
            <person name="Labutti K."/>
            <person name="Lindquist E."/>
            <person name="Lipzen A."/>
            <person name="Khouja H.-R."/>
            <person name="Murat C."/>
            <person name="Ohm R."/>
            <person name="Olson A."/>
            <person name="Spatafora J."/>
            <person name="Veneault-Fourrey C."/>
            <person name="Henrissat B."/>
            <person name="Grigoriev I."/>
            <person name="Martin F."/>
            <person name="Perotto S."/>
        </authorList>
    </citation>
    <scope>NUCLEOTIDE SEQUENCE [LARGE SCALE GENOMIC DNA]</scope>
    <source>
        <strain evidence="1 2">UAMH 7357</strain>
    </source>
</reference>
<proteinExistence type="predicted"/>
<dbReference type="STRING" id="1745343.A0A2J6PFH9"/>
<dbReference type="AlphaFoldDB" id="A0A2J6PFH9"/>